<dbReference type="FunFam" id="3.40.640.10:FF:000009">
    <property type="entry name" value="Cystathionine gamma-synthase homolog"/>
    <property type="match status" value="1"/>
</dbReference>
<gene>
    <name evidence="10" type="ORF">AVDCRST_MAG82-416</name>
</gene>
<dbReference type="InterPro" id="IPR054542">
    <property type="entry name" value="Cys_met_metab_PP"/>
</dbReference>
<dbReference type="GO" id="GO:0004123">
    <property type="term" value="F:cystathionine gamma-lyase activity"/>
    <property type="evidence" value="ECO:0007669"/>
    <property type="project" value="TreeGrafter"/>
</dbReference>
<evidence type="ECO:0000256" key="6">
    <source>
        <dbReference type="ARBA" id="ARBA00068008"/>
    </source>
</evidence>
<evidence type="ECO:0000256" key="9">
    <source>
        <dbReference type="RuleBase" id="RU362118"/>
    </source>
</evidence>
<dbReference type="FunFam" id="3.90.1150.10:FF:000008">
    <property type="entry name" value="Cystathionine gamma-synthase"/>
    <property type="match status" value="1"/>
</dbReference>
<comment type="cofactor">
    <cofactor evidence="1 9">
        <name>pyridoxal 5'-phosphate</name>
        <dbReference type="ChEBI" id="CHEBI:597326"/>
    </cofactor>
</comment>
<evidence type="ECO:0000256" key="1">
    <source>
        <dbReference type="ARBA" id="ARBA00001933"/>
    </source>
</evidence>
<dbReference type="GO" id="GO:0019343">
    <property type="term" value="P:cysteine biosynthetic process via cystathionine"/>
    <property type="evidence" value="ECO:0007669"/>
    <property type="project" value="TreeGrafter"/>
</dbReference>
<evidence type="ECO:0000256" key="7">
    <source>
        <dbReference type="ARBA" id="ARBA00083849"/>
    </source>
</evidence>
<evidence type="ECO:0000256" key="3">
    <source>
        <dbReference type="ARBA" id="ARBA00022898"/>
    </source>
</evidence>
<evidence type="ECO:0000256" key="8">
    <source>
        <dbReference type="PIRSR" id="PIRSR001434-2"/>
    </source>
</evidence>
<dbReference type="InterPro" id="IPR015421">
    <property type="entry name" value="PyrdxlP-dep_Trfase_major"/>
</dbReference>
<comment type="similarity">
    <text evidence="2 9">Belongs to the trans-sulfuration enzymes family.</text>
</comment>
<proteinExistence type="inferred from homology"/>
<reference evidence="10" key="1">
    <citation type="submission" date="2020-02" db="EMBL/GenBank/DDBJ databases">
        <authorList>
            <person name="Meier V. D."/>
        </authorList>
    </citation>
    <scope>NUCLEOTIDE SEQUENCE</scope>
    <source>
        <strain evidence="10">AVDCRST_MAG82</strain>
    </source>
</reference>
<name>A0A6J4P5D0_9ACTN</name>
<dbReference type="PROSITE" id="PS00868">
    <property type="entry name" value="CYS_MET_METAB_PP"/>
    <property type="match status" value="1"/>
</dbReference>
<dbReference type="AlphaFoldDB" id="A0A6J4P5D0"/>
<dbReference type="CDD" id="cd00614">
    <property type="entry name" value="CGS_like"/>
    <property type="match status" value="1"/>
</dbReference>
<dbReference type="GO" id="GO:0003962">
    <property type="term" value="F:cystathionine gamma-synthase activity"/>
    <property type="evidence" value="ECO:0007669"/>
    <property type="project" value="UniProtKB-EC"/>
</dbReference>
<dbReference type="GO" id="GO:0030170">
    <property type="term" value="F:pyridoxal phosphate binding"/>
    <property type="evidence" value="ECO:0007669"/>
    <property type="project" value="InterPro"/>
</dbReference>
<dbReference type="PANTHER" id="PTHR11808">
    <property type="entry name" value="TRANS-SULFURATION ENZYME FAMILY MEMBER"/>
    <property type="match status" value="1"/>
</dbReference>
<evidence type="ECO:0000313" key="10">
    <source>
        <dbReference type="EMBL" id="CAA9404847.1"/>
    </source>
</evidence>
<keyword evidence="10" id="KW-0456">Lyase</keyword>
<dbReference type="EC" id="2.5.1.48" evidence="5"/>
<dbReference type="PANTHER" id="PTHR11808:SF15">
    <property type="entry name" value="CYSTATHIONINE GAMMA-LYASE"/>
    <property type="match status" value="1"/>
</dbReference>
<dbReference type="EMBL" id="CADCVA010000059">
    <property type="protein sequence ID" value="CAA9404847.1"/>
    <property type="molecule type" value="Genomic_DNA"/>
</dbReference>
<accession>A0A6J4P5D0</accession>
<feature type="modified residue" description="N6-(pyridoxal phosphate)lysine" evidence="8">
    <location>
        <position position="201"/>
    </location>
</feature>
<sequence length="389" mass="41391">MKFAESGFSTRAIHAGQAPDPATGATIVPIYQTSTYTQEAPGQHKGYEYSRTGNPTRTALEECVAALEGAGYGLAFASGLAATTAVMSLLSPGDHVVAGDDLYGGTYRLFDKVLPRSSGLDFTYADTTDAASVEEALRPETRLLWIETPTNPMLTLSDIAKLSEMAHERGAFVAVDNTFASPYFQNPLALGADIVVHSTTKYIGGHSDVVGGAVATSNEEFQEGIKFYQNAAGAVPGAFDSWIVLRGLKTLAVRMRQHEENALAVAEFLQDHPEVETVHYPGLPDHPQHELAKKQMSGFSGMVSFTLRGGAEAAYAAVQKTEVFHFAESLGGVESLITHPATMTHAAIPRGQREARGVTEGLMRLSVGIEDKEDLIADLDGAISAGRSG</sequence>
<keyword evidence="3 8" id="KW-0663">Pyridoxal phosphate</keyword>
<dbReference type="Gene3D" id="3.90.1150.10">
    <property type="entry name" value="Aspartate Aminotransferase, domain 1"/>
    <property type="match status" value="1"/>
</dbReference>
<organism evidence="10">
    <name type="scientific">uncultured Rubrobacteraceae bacterium</name>
    <dbReference type="NCBI Taxonomy" id="349277"/>
    <lineage>
        <taxon>Bacteria</taxon>
        <taxon>Bacillati</taxon>
        <taxon>Actinomycetota</taxon>
        <taxon>Rubrobacteria</taxon>
        <taxon>Rubrobacterales</taxon>
        <taxon>Rubrobacteraceae</taxon>
        <taxon>environmental samples</taxon>
    </lineage>
</organism>
<dbReference type="GO" id="GO:0005737">
    <property type="term" value="C:cytoplasm"/>
    <property type="evidence" value="ECO:0007669"/>
    <property type="project" value="TreeGrafter"/>
</dbReference>
<dbReference type="Gene3D" id="3.40.640.10">
    <property type="entry name" value="Type I PLP-dependent aspartate aminotransferase-like (Major domain)"/>
    <property type="match status" value="1"/>
</dbReference>
<dbReference type="SUPFAM" id="SSF53383">
    <property type="entry name" value="PLP-dependent transferases"/>
    <property type="match status" value="1"/>
</dbReference>
<protein>
    <recommendedName>
        <fullName evidence="6">Cystathionine gamma-synthase</fullName>
        <ecNumber evidence="5">2.5.1.48</ecNumber>
    </recommendedName>
    <alternativeName>
        <fullName evidence="7">O-succinylhomoserine (thiol)-lyase</fullName>
    </alternativeName>
</protein>
<evidence type="ECO:0000256" key="5">
    <source>
        <dbReference type="ARBA" id="ARBA00066530"/>
    </source>
</evidence>
<dbReference type="GO" id="GO:0019346">
    <property type="term" value="P:transsulfuration"/>
    <property type="evidence" value="ECO:0007669"/>
    <property type="project" value="InterPro"/>
</dbReference>
<dbReference type="PIRSF" id="PIRSF001434">
    <property type="entry name" value="CGS"/>
    <property type="match status" value="1"/>
</dbReference>
<dbReference type="Pfam" id="PF01053">
    <property type="entry name" value="Cys_Met_Meta_PP"/>
    <property type="match status" value="1"/>
</dbReference>
<dbReference type="NCBIfam" id="NF005871">
    <property type="entry name" value="PRK07811.1"/>
    <property type="match status" value="1"/>
</dbReference>
<dbReference type="InterPro" id="IPR015424">
    <property type="entry name" value="PyrdxlP-dep_Trfase"/>
</dbReference>
<evidence type="ECO:0000256" key="4">
    <source>
        <dbReference type="ARBA" id="ARBA00051441"/>
    </source>
</evidence>
<dbReference type="InterPro" id="IPR000277">
    <property type="entry name" value="Cys/Met-Metab_PyrdxlP-dep_enz"/>
</dbReference>
<dbReference type="InterPro" id="IPR015422">
    <property type="entry name" value="PyrdxlP-dep_Trfase_small"/>
</dbReference>
<evidence type="ECO:0000256" key="2">
    <source>
        <dbReference type="ARBA" id="ARBA00009077"/>
    </source>
</evidence>
<comment type="catalytic activity">
    <reaction evidence="4">
        <text>O-succinyl-L-homoserine + L-cysteine = L,L-cystathionine + succinate + H(+)</text>
        <dbReference type="Rhea" id="RHEA:20397"/>
        <dbReference type="ChEBI" id="CHEBI:15378"/>
        <dbReference type="ChEBI" id="CHEBI:30031"/>
        <dbReference type="ChEBI" id="CHEBI:35235"/>
        <dbReference type="ChEBI" id="CHEBI:57661"/>
        <dbReference type="ChEBI" id="CHEBI:58161"/>
        <dbReference type="EC" id="2.5.1.48"/>
    </reaction>
</comment>